<feature type="transmembrane region" description="Helical" evidence="7">
    <location>
        <begin position="34"/>
        <end position="53"/>
    </location>
</feature>
<evidence type="ECO:0000256" key="6">
    <source>
        <dbReference type="SAM" id="MobiDB-lite"/>
    </source>
</evidence>
<comment type="subcellular location">
    <subcellularLocation>
        <location evidence="1">Membrane</location>
        <topology evidence="1">Multi-pass membrane protein</topology>
    </subcellularLocation>
</comment>
<feature type="compositionally biased region" description="Polar residues" evidence="6">
    <location>
        <begin position="335"/>
        <end position="347"/>
    </location>
</feature>
<dbReference type="HOGENOM" id="CLU_028200_0_0_1"/>
<dbReference type="Proteomes" id="UP000030753">
    <property type="component" value="Unassembled WGS sequence"/>
</dbReference>
<evidence type="ECO:0000256" key="4">
    <source>
        <dbReference type="ARBA" id="ARBA00023136"/>
    </source>
</evidence>
<dbReference type="PANTHER" id="PTHR33048:SF47">
    <property type="entry name" value="INTEGRAL MEMBRANE PROTEIN-RELATED"/>
    <property type="match status" value="1"/>
</dbReference>
<dbReference type="PANTHER" id="PTHR33048">
    <property type="entry name" value="PTH11-LIKE INTEGRAL MEMBRANE PROTEIN (AFU_ORTHOLOGUE AFUA_5G11245)"/>
    <property type="match status" value="1"/>
</dbReference>
<evidence type="ECO:0000256" key="2">
    <source>
        <dbReference type="ARBA" id="ARBA00022692"/>
    </source>
</evidence>
<dbReference type="EMBL" id="JH717851">
    <property type="protein sequence ID" value="EWY80058.1"/>
    <property type="molecule type" value="Genomic_DNA"/>
</dbReference>
<gene>
    <name evidence="9" type="ORF">FOYG_16851</name>
</gene>
<protein>
    <recommendedName>
        <fullName evidence="8">Rhodopsin domain-containing protein</fullName>
    </recommendedName>
</protein>
<evidence type="ECO:0000313" key="9">
    <source>
        <dbReference type="EMBL" id="EWY80058.1"/>
    </source>
</evidence>
<feature type="transmembrane region" description="Helical" evidence="7">
    <location>
        <begin position="116"/>
        <end position="134"/>
    </location>
</feature>
<evidence type="ECO:0000259" key="8">
    <source>
        <dbReference type="Pfam" id="PF20684"/>
    </source>
</evidence>
<feature type="transmembrane region" description="Helical" evidence="7">
    <location>
        <begin position="73"/>
        <end position="95"/>
    </location>
</feature>
<evidence type="ECO:0000313" key="10">
    <source>
        <dbReference type="Proteomes" id="UP000030753"/>
    </source>
</evidence>
<feature type="domain" description="Rhodopsin" evidence="8">
    <location>
        <begin position="50"/>
        <end position="293"/>
    </location>
</feature>
<reference evidence="9 10" key="1">
    <citation type="submission" date="2011-06" db="EMBL/GenBank/DDBJ databases">
        <title>The Genome Sequence of Fusarium oxysporum FOSC 3-a.</title>
        <authorList>
            <consortium name="The Broad Institute Genome Sequencing Platform"/>
            <person name="Ma L.-J."/>
            <person name="Gale L.R."/>
            <person name="Schwartz D.C."/>
            <person name="Zhou S."/>
            <person name="Corby-Kistler H."/>
            <person name="Young S.K."/>
            <person name="Zeng Q."/>
            <person name="Gargeya S."/>
            <person name="Fitzgerald M."/>
            <person name="Haas B."/>
            <person name="Abouelleil A."/>
            <person name="Alvarado L."/>
            <person name="Arachchi H.M."/>
            <person name="Berlin A."/>
            <person name="Brown A."/>
            <person name="Chapman S.B."/>
            <person name="Chen Z."/>
            <person name="Dunbar C."/>
            <person name="Freedman E."/>
            <person name="Gearin G."/>
            <person name="Gellesch M."/>
            <person name="Goldberg J."/>
            <person name="Griggs A."/>
            <person name="Gujja S."/>
            <person name="Heiman D."/>
            <person name="Howarth C."/>
            <person name="Larson L."/>
            <person name="Lui A."/>
            <person name="MacDonald P.J.P."/>
            <person name="Mehta T."/>
            <person name="Montmayeur A."/>
            <person name="Murphy C."/>
            <person name="Neiman D."/>
            <person name="Pearson M."/>
            <person name="Priest M."/>
            <person name="Roberts A."/>
            <person name="Saif S."/>
            <person name="Shea T."/>
            <person name="Shenoy N."/>
            <person name="Sisk P."/>
            <person name="Stolte C."/>
            <person name="Sykes S."/>
            <person name="Wortman J."/>
            <person name="Nusbaum C."/>
            <person name="Birren B."/>
        </authorList>
    </citation>
    <scope>NUCLEOTIDE SEQUENCE [LARGE SCALE GENOMIC DNA]</scope>
    <source>
        <strain evidence="10">FOSC 3-a</strain>
    </source>
</reference>
<dbReference type="InterPro" id="IPR049326">
    <property type="entry name" value="Rhodopsin_dom_fungi"/>
</dbReference>
<evidence type="ECO:0000256" key="1">
    <source>
        <dbReference type="ARBA" id="ARBA00004141"/>
    </source>
</evidence>
<keyword evidence="4 7" id="KW-0472">Membrane</keyword>
<name>W9HBX2_FUSOX</name>
<evidence type="ECO:0000256" key="5">
    <source>
        <dbReference type="ARBA" id="ARBA00038359"/>
    </source>
</evidence>
<keyword evidence="2 7" id="KW-0812">Transmembrane</keyword>
<comment type="similarity">
    <text evidence="5">Belongs to the SAT4 family.</text>
</comment>
<dbReference type="Pfam" id="PF20684">
    <property type="entry name" value="Fung_rhodopsin"/>
    <property type="match status" value="1"/>
</dbReference>
<dbReference type="InterPro" id="IPR052337">
    <property type="entry name" value="SAT4-like"/>
</dbReference>
<proteinExistence type="inferred from homology"/>
<evidence type="ECO:0000256" key="3">
    <source>
        <dbReference type="ARBA" id="ARBA00022989"/>
    </source>
</evidence>
<keyword evidence="3 7" id="KW-1133">Transmembrane helix</keyword>
<evidence type="ECO:0000256" key="7">
    <source>
        <dbReference type="SAM" id="Phobius"/>
    </source>
</evidence>
<feature type="transmembrane region" description="Helical" evidence="7">
    <location>
        <begin position="228"/>
        <end position="248"/>
    </location>
</feature>
<accession>W9HBX2</accession>
<feature type="transmembrane region" description="Helical" evidence="7">
    <location>
        <begin position="146"/>
        <end position="167"/>
    </location>
</feature>
<dbReference type="AlphaFoldDB" id="W9HBX2"/>
<organism evidence="9 10">
    <name type="scientific">Fusarium oxysporum NRRL 32931</name>
    <dbReference type="NCBI Taxonomy" id="660029"/>
    <lineage>
        <taxon>Eukaryota</taxon>
        <taxon>Fungi</taxon>
        <taxon>Dikarya</taxon>
        <taxon>Ascomycota</taxon>
        <taxon>Pezizomycotina</taxon>
        <taxon>Sordariomycetes</taxon>
        <taxon>Hypocreomycetidae</taxon>
        <taxon>Hypocreales</taxon>
        <taxon>Nectriaceae</taxon>
        <taxon>Fusarium</taxon>
        <taxon>Fusarium oxysporum species complex</taxon>
    </lineage>
</organism>
<feature type="region of interest" description="Disordered" evidence="6">
    <location>
        <begin position="332"/>
        <end position="355"/>
    </location>
</feature>
<dbReference type="GO" id="GO:0016020">
    <property type="term" value="C:membrane"/>
    <property type="evidence" value="ECO:0007669"/>
    <property type="project" value="UniProtKB-SubCell"/>
</dbReference>
<sequence>MRYKLYWSFHVKMASQLELSDVEFMTKAYRNRTILVFSICFPSAVLTVSLRFFSRVLAKNPFWWDDWLSLTGLFMTGGFCACVLSCLPSLGLLSGEEPITNELLSHNAKGAYVAEMFYYCNQISLKFSILMFYWRVFASSTYIRRSIYYIGVCILLWFISAFIVSALQCVPVHANWDPIAKQQPDVKCVDLNGFFFGTSIPNIVADLVLVVLPIPQVLQLKITLTQKCFVILFFILGGFVVITSIIRLELITKVDFGTFAVNWTVDNSVLWTIVENCCGVISVCLPSLRPIIRFIPWKAFQNAFTHSYGASHESKSQPKPTARMGTNLFERSHQRSQWSQIESTNEGQSERHTGISKYTEIEISSIEMTPMSNSSQVRLAGVEDNSKQ</sequence>
<dbReference type="OrthoDB" id="5417844at2759"/>